<dbReference type="EMBL" id="CP071250">
    <property type="protein sequence ID" value="UUF07655.1"/>
    <property type="molecule type" value="Genomic_DNA"/>
</dbReference>
<sequence>MIFKEINHPDDLNIAFQIRINVFVNEQGVPLEDELDEFDTLNDSCHHILAYYQDQPVGTGRIRFVDGVGKLERICILKDYRKFGLGKLIISGLESIAMEKGINKFKLHGQTHAEGFYQKLGYQTASEVFIEDGIPHLLMQKTL</sequence>
<name>A0A9Q9CFJ3_9FIRM</name>
<dbReference type="PROSITE" id="PS51186">
    <property type="entry name" value="GNAT"/>
    <property type="match status" value="1"/>
</dbReference>
<dbReference type="InterPro" id="IPR016181">
    <property type="entry name" value="Acyl_CoA_acyltransferase"/>
</dbReference>
<proteinExistence type="predicted"/>
<gene>
    <name evidence="2" type="ORF">J0J70_08445</name>
</gene>
<organism evidence="2 3">
    <name type="scientific">Turicibacter bilis</name>
    <dbReference type="NCBI Taxonomy" id="2735723"/>
    <lineage>
        <taxon>Bacteria</taxon>
        <taxon>Bacillati</taxon>
        <taxon>Bacillota</taxon>
        <taxon>Erysipelotrichia</taxon>
        <taxon>Erysipelotrichales</taxon>
        <taxon>Turicibacteraceae</taxon>
        <taxon>Turicibacter</taxon>
    </lineage>
</organism>
<dbReference type="SUPFAM" id="SSF55729">
    <property type="entry name" value="Acyl-CoA N-acyltransferases (Nat)"/>
    <property type="match status" value="1"/>
</dbReference>
<dbReference type="InterPro" id="IPR039143">
    <property type="entry name" value="GNPNAT1-like"/>
</dbReference>
<accession>A0A9Q9CFJ3</accession>
<reference evidence="2" key="1">
    <citation type="submission" date="2021-03" db="EMBL/GenBank/DDBJ databases">
        <title>Comparative Genomics and Metabolomics in the genus Turicibacter.</title>
        <authorList>
            <person name="Maki J."/>
            <person name="Looft T."/>
        </authorList>
    </citation>
    <scope>NUCLEOTIDE SEQUENCE</scope>
    <source>
        <strain evidence="2">ISU324</strain>
    </source>
</reference>
<dbReference type="CDD" id="cd04301">
    <property type="entry name" value="NAT_SF"/>
    <property type="match status" value="1"/>
</dbReference>
<dbReference type="AlphaFoldDB" id="A0A9Q9CFJ3"/>
<evidence type="ECO:0000313" key="3">
    <source>
        <dbReference type="Proteomes" id="UP001058072"/>
    </source>
</evidence>
<dbReference type="InterPro" id="IPR000182">
    <property type="entry name" value="GNAT_dom"/>
</dbReference>
<dbReference type="PANTHER" id="PTHR13355">
    <property type="entry name" value="GLUCOSAMINE 6-PHOSPHATE N-ACETYLTRANSFERASE"/>
    <property type="match status" value="1"/>
</dbReference>
<dbReference type="Gene3D" id="3.40.630.30">
    <property type="match status" value="1"/>
</dbReference>
<evidence type="ECO:0000313" key="2">
    <source>
        <dbReference type="EMBL" id="UUF07655.1"/>
    </source>
</evidence>
<dbReference type="Pfam" id="PF13673">
    <property type="entry name" value="Acetyltransf_10"/>
    <property type="match status" value="1"/>
</dbReference>
<feature type="domain" description="N-acetyltransferase" evidence="1">
    <location>
        <begin position="1"/>
        <end position="143"/>
    </location>
</feature>
<protein>
    <submittedName>
        <fullName evidence="2">GNAT family N-acetyltransferase</fullName>
    </submittedName>
</protein>
<dbReference type="GO" id="GO:0004343">
    <property type="term" value="F:glucosamine 6-phosphate N-acetyltransferase activity"/>
    <property type="evidence" value="ECO:0007669"/>
    <property type="project" value="TreeGrafter"/>
</dbReference>
<evidence type="ECO:0000259" key="1">
    <source>
        <dbReference type="PROSITE" id="PS51186"/>
    </source>
</evidence>
<dbReference type="PANTHER" id="PTHR13355:SF9">
    <property type="entry name" value="ACETYLTRANSFERASE BSU40680-RELATED"/>
    <property type="match status" value="1"/>
</dbReference>
<dbReference type="Proteomes" id="UP001058072">
    <property type="component" value="Chromosome"/>
</dbReference>
<dbReference type="RefSeq" id="WP_212725244.1">
    <property type="nucleotide sequence ID" value="NZ_CP071250.1"/>
</dbReference>